<keyword evidence="8" id="KW-1185">Reference proteome</keyword>
<evidence type="ECO:0000256" key="4">
    <source>
        <dbReference type="ARBA" id="ARBA00022989"/>
    </source>
</evidence>
<dbReference type="AlphaFoldDB" id="A0A6J3M5Z0"/>
<feature type="transmembrane region" description="Helical" evidence="6">
    <location>
        <begin position="340"/>
        <end position="359"/>
    </location>
</feature>
<keyword evidence="2" id="KW-0813">Transport</keyword>
<dbReference type="InterPro" id="IPR020846">
    <property type="entry name" value="MFS_dom"/>
</dbReference>
<sequence length="531" mass="57844">MTANAASQNDIQVADSQNLSEKPQLLNPSVTIDSASSDVEDPVAAAQRLRRITRKVDWHVLPWLFALWLLAFIDRSNIGNANISGLATDLKLTGTQYNTALAVFYIPYVLVDIPSNWLLRYVGGGRYIPLIALSWGAVAVGLGGVRDFGTLVVCRMLLGLCEGGMFGGCILYLSSWYPRHGLLMRMGIFYCAAPLSGAFGGLLATGLSQIQTPNYEGWRFIFFVEGGMTILVAAVAFFFLPDEPRTAKFLTTEERESLVSSLGRDLYGSEAVTGGKDEMTKEEHFKWAEVRPALINVNTLLMSLNFFLILIPIYSFSLFLPSIIKGLVSKDTPITTTQLLTVPPNALAFLTVLLVSYLSDRYARRGIFLLIAFTCAGIGYILLLALPPTGGAVGPRYFATFLIAAGAIPCSPLVLAWLSNNLAPATTRATGLGFQVAVGNCGAFVATFAYFMQDAPRFLTGHGICLGAIVLAMIVTAGNMWWIKRENMAREEGRRALPGVVAVVGADADAVEEEKRIRELGHQHPRFRFTM</sequence>
<dbReference type="OrthoDB" id="2962993at2759"/>
<dbReference type="Pfam" id="PF07690">
    <property type="entry name" value="MFS_1"/>
    <property type="match status" value="1"/>
</dbReference>
<dbReference type="GO" id="GO:0016020">
    <property type="term" value="C:membrane"/>
    <property type="evidence" value="ECO:0007669"/>
    <property type="project" value="UniProtKB-SubCell"/>
</dbReference>
<dbReference type="FunFam" id="1.20.1250.20:FF:000018">
    <property type="entry name" value="MFS transporter permease"/>
    <property type="match status" value="1"/>
</dbReference>
<feature type="transmembrane region" description="Helical" evidence="6">
    <location>
        <begin position="187"/>
        <end position="208"/>
    </location>
</feature>
<evidence type="ECO:0000256" key="3">
    <source>
        <dbReference type="ARBA" id="ARBA00022692"/>
    </source>
</evidence>
<dbReference type="Gene3D" id="1.20.1250.20">
    <property type="entry name" value="MFS general substrate transporter like domains"/>
    <property type="match status" value="2"/>
</dbReference>
<organism evidence="9">
    <name type="scientific">Dissoconium aciculare CBS 342.82</name>
    <dbReference type="NCBI Taxonomy" id="1314786"/>
    <lineage>
        <taxon>Eukaryota</taxon>
        <taxon>Fungi</taxon>
        <taxon>Dikarya</taxon>
        <taxon>Ascomycota</taxon>
        <taxon>Pezizomycotina</taxon>
        <taxon>Dothideomycetes</taxon>
        <taxon>Dothideomycetidae</taxon>
        <taxon>Mycosphaerellales</taxon>
        <taxon>Dissoconiaceae</taxon>
        <taxon>Dissoconium</taxon>
    </lineage>
</organism>
<dbReference type="GO" id="GO:0022857">
    <property type="term" value="F:transmembrane transporter activity"/>
    <property type="evidence" value="ECO:0007669"/>
    <property type="project" value="InterPro"/>
</dbReference>
<dbReference type="PANTHER" id="PTHR43791:SF5">
    <property type="entry name" value="MAJOR FACILITATOR SUPERFAMILY (MFS) PROFILE DOMAIN-CONTAINING PROTEIN"/>
    <property type="match status" value="1"/>
</dbReference>
<feature type="domain" description="Major facilitator superfamily (MFS) profile" evidence="7">
    <location>
        <begin position="60"/>
        <end position="480"/>
    </location>
</feature>
<proteinExistence type="predicted"/>
<reference evidence="9" key="3">
    <citation type="submission" date="2025-08" db="UniProtKB">
        <authorList>
            <consortium name="RefSeq"/>
        </authorList>
    </citation>
    <scope>IDENTIFICATION</scope>
    <source>
        <strain evidence="9">CBS 342.82</strain>
    </source>
</reference>
<feature type="transmembrane region" description="Helical" evidence="6">
    <location>
        <begin position="220"/>
        <end position="240"/>
    </location>
</feature>
<evidence type="ECO:0000313" key="8">
    <source>
        <dbReference type="Proteomes" id="UP000504637"/>
    </source>
</evidence>
<evidence type="ECO:0000256" key="1">
    <source>
        <dbReference type="ARBA" id="ARBA00004141"/>
    </source>
</evidence>
<evidence type="ECO:0000256" key="2">
    <source>
        <dbReference type="ARBA" id="ARBA00022448"/>
    </source>
</evidence>
<dbReference type="Proteomes" id="UP000504637">
    <property type="component" value="Unplaced"/>
</dbReference>
<evidence type="ECO:0000256" key="6">
    <source>
        <dbReference type="SAM" id="Phobius"/>
    </source>
</evidence>
<evidence type="ECO:0000259" key="7">
    <source>
        <dbReference type="PROSITE" id="PS50850"/>
    </source>
</evidence>
<feature type="transmembrane region" description="Helical" evidence="6">
    <location>
        <begin position="366"/>
        <end position="386"/>
    </location>
</feature>
<dbReference type="PANTHER" id="PTHR43791">
    <property type="entry name" value="PERMEASE-RELATED"/>
    <property type="match status" value="1"/>
</dbReference>
<dbReference type="RefSeq" id="XP_033460339.1">
    <property type="nucleotide sequence ID" value="XM_033601317.1"/>
</dbReference>
<dbReference type="GeneID" id="54359117"/>
<comment type="subcellular location">
    <subcellularLocation>
        <location evidence="1">Membrane</location>
        <topology evidence="1">Multi-pass membrane protein</topology>
    </subcellularLocation>
</comment>
<dbReference type="InterPro" id="IPR036259">
    <property type="entry name" value="MFS_trans_sf"/>
</dbReference>
<dbReference type="FunFam" id="1.20.1250.20:FF:000013">
    <property type="entry name" value="MFS general substrate transporter"/>
    <property type="match status" value="1"/>
</dbReference>
<evidence type="ECO:0000256" key="5">
    <source>
        <dbReference type="ARBA" id="ARBA00023136"/>
    </source>
</evidence>
<dbReference type="PROSITE" id="PS50850">
    <property type="entry name" value="MFS"/>
    <property type="match status" value="1"/>
</dbReference>
<feature type="transmembrane region" description="Helical" evidence="6">
    <location>
        <begin position="398"/>
        <end position="418"/>
    </location>
</feature>
<feature type="transmembrane region" description="Helical" evidence="6">
    <location>
        <begin position="157"/>
        <end position="175"/>
    </location>
</feature>
<gene>
    <name evidence="9" type="ORF">K489DRAFT_318399</name>
</gene>
<feature type="transmembrane region" description="Helical" evidence="6">
    <location>
        <begin position="127"/>
        <end position="145"/>
    </location>
</feature>
<accession>A0A6J3M5Z0</accession>
<keyword evidence="3 6" id="KW-0812">Transmembrane</keyword>
<feature type="transmembrane region" description="Helical" evidence="6">
    <location>
        <begin position="56"/>
        <end position="73"/>
    </location>
</feature>
<feature type="transmembrane region" description="Helical" evidence="6">
    <location>
        <begin position="458"/>
        <end position="482"/>
    </location>
</feature>
<keyword evidence="4 6" id="KW-1133">Transmembrane helix</keyword>
<name>A0A6J3M5Z0_9PEZI</name>
<dbReference type="InterPro" id="IPR011701">
    <property type="entry name" value="MFS"/>
</dbReference>
<reference evidence="9" key="2">
    <citation type="submission" date="2020-04" db="EMBL/GenBank/DDBJ databases">
        <authorList>
            <consortium name="NCBI Genome Project"/>
        </authorList>
    </citation>
    <scope>NUCLEOTIDE SEQUENCE</scope>
    <source>
        <strain evidence="9">CBS 342.82</strain>
    </source>
</reference>
<feature type="transmembrane region" description="Helical" evidence="6">
    <location>
        <begin position="300"/>
        <end position="320"/>
    </location>
</feature>
<reference evidence="9" key="1">
    <citation type="submission" date="2020-01" db="EMBL/GenBank/DDBJ databases">
        <authorList>
            <consortium name="DOE Joint Genome Institute"/>
            <person name="Haridas S."/>
            <person name="Albert R."/>
            <person name="Binder M."/>
            <person name="Bloem J."/>
            <person name="Labutti K."/>
            <person name="Salamov A."/>
            <person name="Andreopoulos B."/>
            <person name="Baker S.E."/>
            <person name="Barry K."/>
            <person name="Bills G."/>
            <person name="Bluhm B.H."/>
            <person name="Cannon C."/>
            <person name="Castanera R."/>
            <person name="Culley D.E."/>
            <person name="Daum C."/>
            <person name="Ezra D."/>
            <person name="Gonzalez J.B."/>
            <person name="Henrissat B."/>
            <person name="Kuo A."/>
            <person name="Liang C."/>
            <person name="Lipzen A."/>
            <person name="Lutzoni F."/>
            <person name="Magnuson J."/>
            <person name="Mondo S."/>
            <person name="Nolan M."/>
            <person name="Ohm R."/>
            <person name="Pangilinan J."/>
            <person name="Park H.-J."/>
            <person name="Ramirez L."/>
            <person name="Alfaro M."/>
            <person name="Sun H."/>
            <person name="Tritt A."/>
            <person name="Yoshinaga Y."/>
            <person name="Zwiers L.-H."/>
            <person name="Turgeon B.G."/>
            <person name="Goodwin S.B."/>
            <person name="Spatafora J.W."/>
            <person name="Crous P.W."/>
            <person name="Grigoriev I.V."/>
        </authorList>
    </citation>
    <scope>NUCLEOTIDE SEQUENCE</scope>
    <source>
        <strain evidence="9">CBS 342.82</strain>
    </source>
</reference>
<evidence type="ECO:0000313" key="9">
    <source>
        <dbReference type="RefSeq" id="XP_033460339.1"/>
    </source>
</evidence>
<feature type="transmembrane region" description="Helical" evidence="6">
    <location>
        <begin position="97"/>
        <end position="115"/>
    </location>
</feature>
<keyword evidence="5 6" id="KW-0472">Membrane</keyword>
<feature type="transmembrane region" description="Helical" evidence="6">
    <location>
        <begin position="430"/>
        <end position="452"/>
    </location>
</feature>
<protein>
    <submittedName>
        <fullName evidence="9">MFS general substrate transporter</fullName>
    </submittedName>
</protein>
<dbReference type="SUPFAM" id="SSF103473">
    <property type="entry name" value="MFS general substrate transporter"/>
    <property type="match status" value="1"/>
</dbReference>